<reference evidence="7 8" key="1">
    <citation type="submission" date="2024-04" db="EMBL/GenBank/DDBJ databases">
        <authorList>
            <consortium name="Genoscope - CEA"/>
            <person name="William W."/>
        </authorList>
    </citation>
    <scope>NUCLEOTIDE SEQUENCE [LARGE SCALE GENOMIC DNA]</scope>
</reference>
<dbReference type="EMBL" id="CAXITT010000477">
    <property type="protein sequence ID" value="CAL1542262.1"/>
    <property type="molecule type" value="Genomic_DNA"/>
</dbReference>
<keyword evidence="4" id="KW-0479">Metal-binding</keyword>
<dbReference type="Pfam" id="PF00096">
    <property type="entry name" value="zf-C2H2"/>
    <property type="match status" value="1"/>
</dbReference>
<feature type="compositionally biased region" description="Basic and acidic residues" evidence="5">
    <location>
        <begin position="324"/>
        <end position="337"/>
    </location>
</feature>
<dbReference type="GO" id="GO:0000127">
    <property type="term" value="C:transcription factor TFIIIC complex"/>
    <property type="evidence" value="ECO:0007669"/>
    <property type="project" value="TreeGrafter"/>
</dbReference>
<proteinExistence type="predicted"/>
<dbReference type="AlphaFoldDB" id="A0AAV2ICC0"/>
<feature type="compositionally biased region" description="Basic and acidic residues" evidence="5">
    <location>
        <begin position="357"/>
        <end position="366"/>
    </location>
</feature>
<protein>
    <recommendedName>
        <fullName evidence="6">C2H2-type domain-containing protein</fullName>
    </recommendedName>
</protein>
<evidence type="ECO:0000256" key="5">
    <source>
        <dbReference type="SAM" id="MobiDB-lite"/>
    </source>
</evidence>
<feature type="region of interest" description="Disordered" evidence="5">
    <location>
        <begin position="228"/>
        <end position="261"/>
    </location>
</feature>
<feature type="compositionally biased region" description="Basic residues" evidence="5">
    <location>
        <begin position="409"/>
        <end position="426"/>
    </location>
</feature>
<keyword evidence="4" id="KW-0862">Zinc</keyword>
<evidence type="ECO:0000259" key="6">
    <source>
        <dbReference type="PROSITE" id="PS50157"/>
    </source>
</evidence>
<dbReference type="InterPro" id="IPR013087">
    <property type="entry name" value="Znf_C2H2_type"/>
</dbReference>
<organism evidence="7 8">
    <name type="scientific">Lymnaea stagnalis</name>
    <name type="common">Great pond snail</name>
    <name type="synonym">Helix stagnalis</name>
    <dbReference type="NCBI Taxonomy" id="6523"/>
    <lineage>
        <taxon>Eukaryota</taxon>
        <taxon>Metazoa</taxon>
        <taxon>Spiralia</taxon>
        <taxon>Lophotrochozoa</taxon>
        <taxon>Mollusca</taxon>
        <taxon>Gastropoda</taxon>
        <taxon>Heterobranchia</taxon>
        <taxon>Euthyneura</taxon>
        <taxon>Panpulmonata</taxon>
        <taxon>Hygrophila</taxon>
        <taxon>Lymnaeoidea</taxon>
        <taxon>Lymnaeidae</taxon>
        <taxon>Lymnaea</taxon>
    </lineage>
</organism>
<feature type="region of interest" description="Disordered" evidence="5">
    <location>
        <begin position="284"/>
        <end position="311"/>
    </location>
</feature>
<feature type="region of interest" description="Disordered" evidence="5">
    <location>
        <begin position="551"/>
        <end position="581"/>
    </location>
</feature>
<feature type="region of interest" description="Disordered" evidence="5">
    <location>
        <begin position="28"/>
        <end position="128"/>
    </location>
</feature>
<evidence type="ECO:0000313" key="7">
    <source>
        <dbReference type="EMBL" id="CAL1542262.1"/>
    </source>
</evidence>
<evidence type="ECO:0000256" key="1">
    <source>
        <dbReference type="ARBA" id="ARBA00004123"/>
    </source>
</evidence>
<feature type="compositionally biased region" description="Polar residues" evidence="5">
    <location>
        <begin position="381"/>
        <end position="392"/>
    </location>
</feature>
<dbReference type="Proteomes" id="UP001497497">
    <property type="component" value="Unassembled WGS sequence"/>
</dbReference>
<name>A0AAV2ICC0_LYMST</name>
<feature type="compositionally biased region" description="Basic and acidic residues" evidence="5">
    <location>
        <begin position="248"/>
        <end position="258"/>
    </location>
</feature>
<feature type="region of interest" description="Disordered" evidence="5">
    <location>
        <begin position="381"/>
        <end position="443"/>
    </location>
</feature>
<keyword evidence="4" id="KW-0863">Zinc-finger</keyword>
<comment type="caution">
    <text evidence="7">The sequence shown here is derived from an EMBL/GenBank/DDBJ whole genome shotgun (WGS) entry which is preliminary data.</text>
</comment>
<dbReference type="GO" id="GO:0006383">
    <property type="term" value="P:transcription by RNA polymerase III"/>
    <property type="evidence" value="ECO:0007669"/>
    <property type="project" value="TreeGrafter"/>
</dbReference>
<feature type="compositionally biased region" description="Basic and acidic residues" evidence="5">
    <location>
        <begin position="551"/>
        <end position="564"/>
    </location>
</feature>
<evidence type="ECO:0000313" key="8">
    <source>
        <dbReference type="Proteomes" id="UP001497497"/>
    </source>
</evidence>
<feature type="compositionally biased region" description="Basic and acidic residues" evidence="5">
    <location>
        <begin position="597"/>
        <end position="611"/>
    </location>
</feature>
<dbReference type="PROSITE" id="PS00028">
    <property type="entry name" value="ZINC_FINGER_C2H2_1"/>
    <property type="match status" value="1"/>
</dbReference>
<feature type="compositionally biased region" description="Polar residues" evidence="5">
    <location>
        <begin position="106"/>
        <end position="128"/>
    </location>
</feature>
<feature type="domain" description="C2H2-type" evidence="6">
    <location>
        <begin position="447"/>
        <end position="471"/>
    </location>
</feature>
<accession>A0AAV2ICC0</accession>
<keyword evidence="2" id="KW-0804">Transcription</keyword>
<dbReference type="PROSITE" id="PS50157">
    <property type="entry name" value="ZINC_FINGER_C2H2_2"/>
    <property type="match status" value="1"/>
</dbReference>
<dbReference type="PANTHER" id="PTHR15052:SF2">
    <property type="entry name" value="GENERAL TRANSCRIPTION FACTOR 3C POLYPEPTIDE 2"/>
    <property type="match status" value="1"/>
</dbReference>
<gene>
    <name evidence="7" type="ORF">GSLYS_00015856001</name>
</gene>
<feature type="compositionally biased region" description="Basic and acidic residues" evidence="5">
    <location>
        <begin position="633"/>
        <end position="646"/>
    </location>
</feature>
<evidence type="ECO:0000256" key="2">
    <source>
        <dbReference type="ARBA" id="ARBA00023163"/>
    </source>
</evidence>
<dbReference type="GO" id="GO:0005634">
    <property type="term" value="C:nucleus"/>
    <property type="evidence" value="ECO:0007669"/>
    <property type="project" value="UniProtKB-SubCell"/>
</dbReference>
<evidence type="ECO:0000256" key="4">
    <source>
        <dbReference type="PROSITE-ProRule" id="PRU00042"/>
    </source>
</evidence>
<evidence type="ECO:0000256" key="3">
    <source>
        <dbReference type="ARBA" id="ARBA00023242"/>
    </source>
</evidence>
<feature type="region of interest" description="Disordered" evidence="5">
    <location>
        <begin position="138"/>
        <end position="157"/>
    </location>
</feature>
<dbReference type="PANTHER" id="PTHR15052">
    <property type="entry name" value="RNA POLYMERASE III TRANSCRIPTION INITIATION FACTOR COMPLEX SUBUNIT"/>
    <property type="match status" value="1"/>
</dbReference>
<feature type="region of interest" description="Disordered" evidence="5">
    <location>
        <begin position="324"/>
        <end position="366"/>
    </location>
</feature>
<keyword evidence="8" id="KW-1185">Reference proteome</keyword>
<feature type="region of interest" description="Disordered" evidence="5">
    <location>
        <begin position="597"/>
        <end position="650"/>
    </location>
</feature>
<keyword evidence="3" id="KW-0539">Nucleus</keyword>
<comment type="subcellular location">
    <subcellularLocation>
        <location evidence="1">Nucleus</location>
    </subcellularLocation>
</comment>
<feature type="compositionally biased region" description="Acidic residues" evidence="5">
    <location>
        <begin position="615"/>
        <end position="632"/>
    </location>
</feature>
<sequence>MNKSRSKRSQKLLKCTKKIDRSELRISLSGDNKKTITENLDSDNQDVSGSVSRPKRLRKQKNFDGYVTPKGLDNSITDEYVTPKGLDNSTTDSPAASHKKKSSKAFVTSTPVSKRSHQNINNSANTSALEGGVDKSILKPHVSGRRGSPTKFQRRTSYGGDASNSLLVLANLNVVNSTLGDESLTSDITLDITSDITLDKSEKNSQVVTPPNKRRKITSGGVVGLSKKTVRGRSKEVDVTPTSISAPRKNDSEADTPRFRTSARARKNINYLDLCDNEDIRTSEEDVSMNGRNKKSTSHLSRSGVKALQPKFLQEDTKEKCLETEKTSIGEESKISFDKNSSQVTDKPRRGRKRKKVQEAEETKETDGVLDAYSPCVPTCSSGSRKNPTSVDHQAANHVTESEEELGFRRPRVKKCQGQKLSKHNSKTLLDTNKPSSSTTRTESSSLQCGICSMTFNSQALLKKHMMPAHSLVWSASNPQGEDKPAVIIKLLGYIICQGCQKQFRFPQYYKHHMNWCGREDEMVICEICTHSVKAQWYDRHLASHKLKEKQTALKEEKKQKISEDAGPSDQEDNGRRSKRSAAKSAMKFISEFHKTKGSENEFSDKSDKSITSESSDDSEDDNKDEFIDGSDEDHTERPQKNDSVRIADPSSIDGKWGSICLMDKDTKEEDRLKALHTFFTGLSLGGRLFPELSPQVNNWVLLKDRDREKYLPHRRKSFSFTAGPSNKPPDMNMTSLEWGQAKVIDGKSYSYCGGPIWSLEWCPLPEGAEQEQIVALSADIGPDKPPDTSATHAGSGLVQIWSTGAIKNDK</sequence>
<dbReference type="GO" id="GO:0008270">
    <property type="term" value="F:zinc ion binding"/>
    <property type="evidence" value="ECO:0007669"/>
    <property type="project" value="UniProtKB-KW"/>
</dbReference>
<dbReference type="InterPro" id="IPR052416">
    <property type="entry name" value="GTF3C_component"/>
</dbReference>
<dbReference type="SMART" id="SM00355">
    <property type="entry name" value="ZnF_C2H2"/>
    <property type="match status" value="3"/>
</dbReference>